<dbReference type="Gene3D" id="3.40.50.300">
    <property type="entry name" value="P-loop containing nucleotide triphosphate hydrolases"/>
    <property type="match status" value="2"/>
</dbReference>
<dbReference type="SUPFAM" id="SSF52540">
    <property type="entry name" value="P-loop containing nucleoside triphosphate hydrolases"/>
    <property type="match status" value="1"/>
</dbReference>
<evidence type="ECO:0000259" key="9">
    <source>
        <dbReference type="PROSITE" id="PS51192"/>
    </source>
</evidence>
<dbReference type="PROSITE" id="PS51192">
    <property type="entry name" value="HELICASE_ATP_BIND_1"/>
    <property type="match status" value="1"/>
</dbReference>
<evidence type="ECO:0000259" key="10">
    <source>
        <dbReference type="PROSITE" id="PS51194"/>
    </source>
</evidence>
<gene>
    <name evidence="11" type="ORF">P879_07182</name>
</gene>
<keyword evidence="5 7" id="KW-0694">RNA-binding</keyword>
<evidence type="ECO:0000256" key="2">
    <source>
        <dbReference type="ARBA" id="ARBA00022801"/>
    </source>
</evidence>
<dbReference type="SMART" id="SM01178">
    <property type="entry name" value="DUF4217"/>
    <property type="match status" value="1"/>
</dbReference>
<dbReference type="InterPro" id="IPR011545">
    <property type="entry name" value="DEAD/DEAH_box_helicase_dom"/>
</dbReference>
<feature type="domain" description="Helicase C-terminal" evidence="10">
    <location>
        <begin position="413"/>
        <end position="588"/>
    </location>
</feature>
<dbReference type="InterPro" id="IPR000629">
    <property type="entry name" value="RNA-helicase_DEAD-box_CS"/>
</dbReference>
<reference evidence="11 12" key="1">
    <citation type="submission" date="2019-07" db="EMBL/GenBank/DDBJ databases">
        <title>Annotation for the trematode Paragonimus westermani.</title>
        <authorList>
            <person name="Choi Y.-J."/>
        </authorList>
    </citation>
    <scope>NUCLEOTIDE SEQUENCE [LARGE SCALE GENOMIC DNA]</scope>
    <source>
        <strain evidence="11">180907_Pwestermani</strain>
    </source>
</reference>
<dbReference type="Pfam" id="PF00270">
    <property type="entry name" value="DEAD"/>
    <property type="match status" value="1"/>
</dbReference>
<keyword evidence="4 6" id="KW-0067">ATP-binding</keyword>
<dbReference type="EC" id="3.6.4.13" evidence="7"/>
<dbReference type="InterPro" id="IPR001650">
    <property type="entry name" value="Helicase_C-like"/>
</dbReference>
<feature type="compositionally biased region" description="Basic and acidic residues" evidence="8">
    <location>
        <begin position="686"/>
        <end position="698"/>
    </location>
</feature>
<dbReference type="Proteomes" id="UP000699462">
    <property type="component" value="Unassembled WGS sequence"/>
</dbReference>
<keyword evidence="1 6" id="KW-0547">Nucleotide-binding</keyword>
<dbReference type="Pfam" id="PF00271">
    <property type="entry name" value="Helicase_C"/>
    <property type="match status" value="1"/>
</dbReference>
<dbReference type="InterPro" id="IPR025313">
    <property type="entry name" value="SPB4-like_CTE"/>
</dbReference>
<keyword evidence="2 6" id="KW-0378">Hydrolase</keyword>
<keyword evidence="12" id="KW-1185">Reference proteome</keyword>
<feature type="region of interest" description="Disordered" evidence="8">
    <location>
        <begin position="677"/>
        <end position="698"/>
    </location>
</feature>
<dbReference type="PROSITE" id="PS51194">
    <property type="entry name" value="HELICASE_CTER"/>
    <property type="match status" value="1"/>
</dbReference>
<evidence type="ECO:0000313" key="12">
    <source>
        <dbReference type="Proteomes" id="UP000699462"/>
    </source>
</evidence>
<dbReference type="EMBL" id="JTDF01010151">
    <property type="protein sequence ID" value="KAF8563973.1"/>
    <property type="molecule type" value="Genomic_DNA"/>
</dbReference>
<dbReference type="AlphaFoldDB" id="A0A8T0D811"/>
<dbReference type="GO" id="GO:0016787">
    <property type="term" value="F:hydrolase activity"/>
    <property type="evidence" value="ECO:0007669"/>
    <property type="project" value="UniProtKB-KW"/>
</dbReference>
<comment type="catalytic activity">
    <reaction evidence="7">
        <text>ATP + H2O = ADP + phosphate + H(+)</text>
        <dbReference type="Rhea" id="RHEA:13065"/>
        <dbReference type="ChEBI" id="CHEBI:15377"/>
        <dbReference type="ChEBI" id="CHEBI:15378"/>
        <dbReference type="ChEBI" id="CHEBI:30616"/>
        <dbReference type="ChEBI" id="CHEBI:43474"/>
        <dbReference type="ChEBI" id="CHEBI:456216"/>
        <dbReference type="EC" id="3.6.4.13"/>
    </reaction>
</comment>
<feature type="domain" description="Helicase ATP-binding" evidence="9">
    <location>
        <begin position="170"/>
        <end position="362"/>
    </location>
</feature>
<organism evidence="11 12">
    <name type="scientific">Paragonimus westermani</name>
    <dbReference type="NCBI Taxonomy" id="34504"/>
    <lineage>
        <taxon>Eukaryota</taxon>
        <taxon>Metazoa</taxon>
        <taxon>Spiralia</taxon>
        <taxon>Lophotrochozoa</taxon>
        <taxon>Platyhelminthes</taxon>
        <taxon>Trematoda</taxon>
        <taxon>Digenea</taxon>
        <taxon>Plagiorchiida</taxon>
        <taxon>Troglotremata</taxon>
        <taxon>Troglotrematidae</taxon>
        <taxon>Paragonimus</taxon>
    </lineage>
</organism>
<dbReference type="SMART" id="SM00487">
    <property type="entry name" value="DEXDc"/>
    <property type="match status" value="1"/>
</dbReference>
<dbReference type="Pfam" id="PF13959">
    <property type="entry name" value="CTE_SPB4"/>
    <property type="match status" value="1"/>
</dbReference>
<dbReference type="OrthoDB" id="422663at2759"/>
<dbReference type="CDD" id="cd18787">
    <property type="entry name" value="SF2_C_DEAD"/>
    <property type="match status" value="1"/>
</dbReference>
<evidence type="ECO:0000256" key="3">
    <source>
        <dbReference type="ARBA" id="ARBA00022806"/>
    </source>
</evidence>
<dbReference type="PANTHER" id="PTHR24031">
    <property type="entry name" value="RNA HELICASE"/>
    <property type="match status" value="1"/>
</dbReference>
<accession>A0A8T0D811</accession>
<dbReference type="InterPro" id="IPR027417">
    <property type="entry name" value="P-loop_NTPase"/>
</dbReference>
<comment type="function">
    <text evidence="7">RNA helicase.</text>
</comment>
<comment type="domain">
    <text evidence="7">The Q motif is unique to and characteristic of the DEAD box family of RNA helicases and controls ATP binding and hydrolysis.</text>
</comment>
<keyword evidence="3 6" id="KW-0347">Helicase</keyword>
<evidence type="ECO:0000256" key="4">
    <source>
        <dbReference type="ARBA" id="ARBA00022840"/>
    </source>
</evidence>
<dbReference type="GO" id="GO:0003724">
    <property type="term" value="F:RNA helicase activity"/>
    <property type="evidence" value="ECO:0007669"/>
    <property type="project" value="UniProtKB-EC"/>
</dbReference>
<name>A0A8T0D811_9TREM</name>
<evidence type="ECO:0000256" key="1">
    <source>
        <dbReference type="ARBA" id="ARBA00022741"/>
    </source>
</evidence>
<proteinExistence type="inferred from homology"/>
<evidence type="ECO:0000256" key="6">
    <source>
        <dbReference type="RuleBase" id="RU000492"/>
    </source>
</evidence>
<evidence type="ECO:0000256" key="7">
    <source>
        <dbReference type="RuleBase" id="RU365068"/>
    </source>
</evidence>
<evidence type="ECO:0000256" key="5">
    <source>
        <dbReference type="ARBA" id="ARBA00022884"/>
    </source>
</evidence>
<sequence length="737" mass="82233">MDDFVLNIDTGIDKKRRPQQTSKYVSTEQHGAKDMLNNHRVPDRVCKLALPPKPLNAVKKGIKHRVPRKNGPLVNDAEISRTPSNPLQFAYGTVKHEEPASAKNGHMKTEDVPDVSSLMGIRVEPRIEAVFSQTNWKELCGKLGIHSHITSCVLDRFKLTRLTAIQEATLPPLLKGHDCLIRAQTGSGKTLAYAVPLFHRLVTAQPPICRKDGSLALIILPTRELATQTFDVFQTLTNSCVRIVSGCLIGGVSRKSQKVSLRKGLNIVIGTPQRILDHILRTTSLKLEKLQQLVIDEADRLLEMGFEQSVRRIIDHIQQTKRNSSDTSDEHEPSLQTVLLSATLTPGVERLAGLTLRDPVRCVVKEADLHPTPKELTGSSEGTNRMDHTTDTFAMPAGLKHFLLIVPWKLRLVALAAFLLLKCQYHRKRNGKLIVFMATQDCVDFHHRLFQSVLCADDEERVIPAHVTHLSLFRLHGKMEHSEREKVFHSFSTSHSGILLTTDVASRGLDLASISWVVQYHVTGGPVDYVHRVGRTARAGGRGKALLFLEPQEFGFTDLLQAHTGATFEQLSLPDLMQTALFHMRNLKPSGTSKATACVTVEDGVSRFSHMFLDAVAEDPVLSPLAETAYTSFLRAYASFSGELRTYFTFKRLHLGHVARAFCLQTTPKQIAMRVTGRLSAKSKRGRNDSSRLDTRLSSAEKRPRVLVFEQSGTKTRVKRFKPADIAERNMLAEFGL</sequence>
<dbReference type="InterPro" id="IPR014001">
    <property type="entry name" value="Helicase_ATP-bd"/>
</dbReference>
<dbReference type="GO" id="GO:0005524">
    <property type="term" value="F:ATP binding"/>
    <property type="evidence" value="ECO:0007669"/>
    <property type="project" value="UniProtKB-UniRule"/>
</dbReference>
<dbReference type="SMART" id="SM00490">
    <property type="entry name" value="HELICc"/>
    <property type="match status" value="1"/>
</dbReference>
<comment type="caution">
    <text evidence="11">The sequence shown here is derived from an EMBL/GenBank/DDBJ whole genome shotgun (WGS) entry which is preliminary data.</text>
</comment>
<dbReference type="GO" id="GO:0003723">
    <property type="term" value="F:RNA binding"/>
    <property type="evidence" value="ECO:0007669"/>
    <property type="project" value="UniProtKB-UniRule"/>
</dbReference>
<evidence type="ECO:0000313" key="11">
    <source>
        <dbReference type="EMBL" id="KAF8563973.1"/>
    </source>
</evidence>
<comment type="similarity">
    <text evidence="6">Belongs to the DEAD box helicase family.</text>
</comment>
<dbReference type="PROSITE" id="PS00039">
    <property type="entry name" value="DEAD_ATP_HELICASE"/>
    <property type="match status" value="1"/>
</dbReference>
<protein>
    <recommendedName>
        <fullName evidence="7">ATP-dependent RNA helicase</fullName>
        <ecNumber evidence="7">3.6.4.13</ecNumber>
    </recommendedName>
</protein>
<evidence type="ECO:0000256" key="8">
    <source>
        <dbReference type="SAM" id="MobiDB-lite"/>
    </source>
</evidence>